<name>A0A132NUF4_GIAIN</name>
<dbReference type="Proteomes" id="UP000070089">
    <property type="component" value="Unassembled WGS sequence"/>
</dbReference>
<sequence>MKFILKICKVNFAWRIIELRQKSKNKMSTGRAINSHFPESQSGYTRATGPEFVFQADPIRRQQATSEAVARDLDPNVMRLDTEYNDKYCGPSGIIPDATIKQCFTNPYTGLPCGNQMLSTGQIYNTQNFPHVGNASSGSTAMEATTGIADGTGLQGAPRVLIPGSQPGSNEGTRALYNQDVPKTYEFNPDQSFGRRTGAALPVTGSGRLDGLQRTGNLGVSMSQTETLARTMNATQPELAASFRASQGIIPGTVGDLEQMKEQGVVGMGTRQYPEWHAPECDQQAYCMTQSMKHGTCPQKCTNREIIPGSQPGSNEGTRAICGTGMGRTIPFNRTGISTIGGAKPLYQTGQMMQGTASLGQTLGGTMLSTTMDKSSTIPELPAIKFPISSSKTPVNPPSTQGSRGETQAEIQAALQFGQQLENPQHTADIPQAVSDVVRNVINSPQLYQSPPLQGNHEQDQDYTQRVAHEAVARSHPDPSALLGTASSTALAHDNLYASVKNPSPEYDSGLPTNNVNAGAFNRTATPSSVTTTTRPNSIPGATRLLGPSNDAVASSGSINERGFNEPSMAGTNVYANTANSQQITKPLNVAYNPSHSYSAFANNPSFPSSSRCCTRTANGCIPPGGCQCGIASSKARWDAAKSMGITEAGVEYVKPPHTTFCDAPVARNFLGAQRHQYPHTASTGAYTSTAEMAAAGFCDKNLCQTTKMHSKGSGASSYKTLNAYIPAYSAYRRPWPGNYNEKFSSTAGGLRNTQTGEPHKVTDETASSKESGFVENCKFDTKPFNFVPGERPIGFTEKFVPEEGNKVGGGGNAPENPNEFLTTHNDHFRAIYEPQYGKLYQHKNDGQIPPEGTNTDGNFNGLLSSTKIKANVTFKSGREPFNGTATGPRRCTCYDKVNNVWM</sequence>
<reference evidence="2 3" key="1">
    <citation type="journal article" date="2015" name="Mol. Biochem. Parasitol.">
        <title>Identification of polymorphic genes for use in assemblage B genotyping assays through comparative genomics of multiple assemblage B Giardia duodenalis isolates.</title>
        <authorList>
            <person name="Wielinga C."/>
            <person name="Thompson R.C."/>
            <person name="Monis P."/>
            <person name="Ryan U."/>
        </authorList>
    </citation>
    <scope>NUCLEOTIDE SEQUENCE [LARGE SCALE GENOMIC DNA]</scope>
    <source>
        <strain evidence="2 3">BAH15c1</strain>
    </source>
</reference>
<gene>
    <name evidence="2" type="ORF">QR46_2324</name>
</gene>
<evidence type="ECO:0000256" key="1">
    <source>
        <dbReference type="SAM" id="MobiDB-lite"/>
    </source>
</evidence>
<comment type="caution">
    <text evidence="2">The sequence shown here is derived from an EMBL/GenBank/DDBJ whole genome shotgun (WGS) entry which is preliminary data.</text>
</comment>
<feature type="region of interest" description="Disordered" evidence="1">
    <location>
        <begin position="520"/>
        <end position="554"/>
    </location>
</feature>
<feature type="compositionally biased region" description="Polar residues" evidence="1">
    <location>
        <begin position="747"/>
        <end position="757"/>
    </location>
</feature>
<evidence type="ECO:0000313" key="3">
    <source>
        <dbReference type="Proteomes" id="UP000070089"/>
    </source>
</evidence>
<organism evidence="2 3">
    <name type="scientific">Giardia duodenalis assemblage B</name>
    <dbReference type="NCBI Taxonomy" id="1394984"/>
    <lineage>
        <taxon>Eukaryota</taxon>
        <taxon>Metamonada</taxon>
        <taxon>Diplomonadida</taxon>
        <taxon>Hexamitidae</taxon>
        <taxon>Giardiinae</taxon>
        <taxon>Giardia</taxon>
    </lineage>
</organism>
<feature type="compositionally biased region" description="Basic and acidic residues" evidence="1">
    <location>
        <begin position="758"/>
        <end position="768"/>
    </location>
</feature>
<dbReference type="OrthoDB" id="10253676at2759"/>
<proteinExistence type="predicted"/>
<dbReference type="VEuPathDB" id="GiardiaDB:QR46_2324"/>
<feature type="region of interest" description="Disordered" evidence="1">
    <location>
        <begin position="747"/>
        <end position="769"/>
    </location>
</feature>
<accession>A0A132NUF4</accession>
<feature type="compositionally biased region" description="Low complexity" evidence="1">
    <location>
        <begin position="523"/>
        <end position="536"/>
    </location>
</feature>
<protein>
    <submittedName>
        <fullName evidence="2">Uncharacterized protein</fullName>
    </submittedName>
</protein>
<dbReference type="EMBL" id="JXTI01000060">
    <property type="protein sequence ID" value="KWX13690.1"/>
    <property type="molecule type" value="Genomic_DNA"/>
</dbReference>
<evidence type="ECO:0000313" key="2">
    <source>
        <dbReference type="EMBL" id="KWX13690.1"/>
    </source>
</evidence>
<dbReference type="AlphaFoldDB" id="A0A132NUF4"/>